<sequence length="153" mass="17242">MSLRRDFVSRVQKELKQLQSMKPHGIEVTLPSDSLQLWEAVVPGPKDSFYDGGLFKVQVYLPENYPLGPPTVRFLSPIYHLNVSPSNGHVCLGFLTDESWLPTRCVQDVLSGVFALLIRPELANAADHTLLEMYNNNKVAYQEKARKSTLNAK</sequence>
<dbReference type="PROSITE" id="PS50127">
    <property type="entry name" value="UBC_2"/>
    <property type="match status" value="1"/>
</dbReference>
<dbReference type="InterPro" id="IPR016135">
    <property type="entry name" value="UBQ-conjugating_enzyme/RWD"/>
</dbReference>
<feature type="domain" description="UBC core" evidence="1">
    <location>
        <begin position="6"/>
        <end position="153"/>
    </location>
</feature>
<comment type="caution">
    <text evidence="2">The sequence shown here is derived from an EMBL/GenBank/DDBJ whole genome shotgun (WGS) entry which is preliminary data.</text>
</comment>
<evidence type="ECO:0000313" key="2">
    <source>
        <dbReference type="EMBL" id="PFX32926.1"/>
    </source>
</evidence>
<protein>
    <submittedName>
        <fullName evidence="2">Ubiquitin-conjugating enzyme E2 2</fullName>
    </submittedName>
</protein>
<keyword evidence="3" id="KW-1185">Reference proteome</keyword>
<dbReference type="AlphaFoldDB" id="A0A2B4SUA7"/>
<dbReference type="STRING" id="50429.A0A2B4SUA7"/>
<evidence type="ECO:0000259" key="1">
    <source>
        <dbReference type="PROSITE" id="PS50127"/>
    </source>
</evidence>
<reference evidence="3" key="1">
    <citation type="journal article" date="2017" name="bioRxiv">
        <title>Comparative analysis of the genomes of Stylophora pistillata and Acropora digitifera provides evidence for extensive differences between species of corals.</title>
        <authorList>
            <person name="Voolstra C.R."/>
            <person name="Li Y."/>
            <person name="Liew Y.J."/>
            <person name="Baumgarten S."/>
            <person name="Zoccola D."/>
            <person name="Flot J.-F."/>
            <person name="Tambutte S."/>
            <person name="Allemand D."/>
            <person name="Aranda M."/>
        </authorList>
    </citation>
    <scope>NUCLEOTIDE SEQUENCE [LARGE SCALE GENOMIC DNA]</scope>
</reference>
<gene>
    <name evidence="2" type="primary">UBC2</name>
    <name evidence="2" type="ORF">AWC38_SpisGene2157</name>
</gene>
<dbReference type="SMART" id="SM00212">
    <property type="entry name" value="UBCc"/>
    <property type="match status" value="1"/>
</dbReference>
<accession>A0A2B4SUA7</accession>
<name>A0A2B4SUA7_STYPI</name>
<dbReference type="Pfam" id="PF00179">
    <property type="entry name" value="UQ_con"/>
    <property type="match status" value="1"/>
</dbReference>
<dbReference type="Gene3D" id="3.10.110.10">
    <property type="entry name" value="Ubiquitin Conjugating Enzyme"/>
    <property type="match status" value="1"/>
</dbReference>
<dbReference type="OrthoDB" id="269518at2759"/>
<organism evidence="2 3">
    <name type="scientific">Stylophora pistillata</name>
    <name type="common">Smooth cauliflower coral</name>
    <dbReference type="NCBI Taxonomy" id="50429"/>
    <lineage>
        <taxon>Eukaryota</taxon>
        <taxon>Metazoa</taxon>
        <taxon>Cnidaria</taxon>
        <taxon>Anthozoa</taxon>
        <taxon>Hexacorallia</taxon>
        <taxon>Scleractinia</taxon>
        <taxon>Astrocoeniina</taxon>
        <taxon>Pocilloporidae</taxon>
        <taxon>Stylophora</taxon>
    </lineage>
</organism>
<dbReference type="CDD" id="cd00195">
    <property type="entry name" value="UBCc_UEV"/>
    <property type="match status" value="1"/>
</dbReference>
<dbReference type="EMBL" id="LSMT01000017">
    <property type="protein sequence ID" value="PFX32926.1"/>
    <property type="molecule type" value="Genomic_DNA"/>
</dbReference>
<dbReference type="InterPro" id="IPR050113">
    <property type="entry name" value="Ub_conjugating_enzyme"/>
</dbReference>
<dbReference type="SUPFAM" id="SSF54495">
    <property type="entry name" value="UBC-like"/>
    <property type="match status" value="1"/>
</dbReference>
<proteinExistence type="predicted"/>
<evidence type="ECO:0000313" key="3">
    <source>
        <dbReference type="Proteomes" id="UP000225706"/>
    </source>
</evidence>
<dbReference type="InterPro" id="IPR000608">
    <property type="entry name" value="UBC"/>
</dbReference>
<dbReference type="Proteomes" id="UP000225706">
    <property type="component" value="Unassembled WGS sequence"/>
</dbReference>
<dbReference type="PANTHER" id="PTHR24067">
    <property type="entry name" value="UBIQUITIN-CONJUGATING ENZYME E2"/>
    <property type="match status" value="1"/>
</dbReference>